<sequence>MDQNQSPTFGKHENPWWSGYLKPIASGVSWTSNGTYELIHQQFIPCIDSQLRDSTALQIGDVHLRVHETQYRSWHQPILSPGCSEKRDSAPTTSSGMKKNLYNSAKIQFVLIEAAAYIYVRPT</sequence>
<dbReference type="EMBL" id="OA882436">
    <property type="protein sequence ID" value="CAD7275341.1"/>
    <property type="molecule type" value="Genomic_DNA"/>
</dbReference>
<proteinExistence type="predicted"/>
<dbReference type="EMBL" id="CAJPEX010000399">
    <property type="protein sequence ID" value="CAG0915493.1"/>
    <property type="molecule type" value="Genomic_DNA"/>
</dbReference>
<accession>A0A7R9BHD2</accession>
<gene>
    <name evidence="1" type="ORF">NMOB1V02_LOCUS3139</name>
</gene>
<organism evidence="1">
    <name type="scientific">Notodromas monacha</name>
    <dbReference type="NCBI Taxonomy" id="399045"/>
    <lineage>
        <taxon>Eukaryota</taxon>
        <taxon>Metazoa</taxon>
        <taxon>Ecdysozoa</taxon>
        <taxon>Arthropoda</taxon>
        <taxon>Crustacea</taxon>
        <taxon>Oligostraca</taxon>
        <taxon>Ostracoda</taxon>
        <taxon>Podocopa</taxon>
        <taxon>Podocopida</taxon>
        <taxon>Cypridocopina</taxon>
        <taxon>Cypridoidea</taxon>
        <taxon>Cyprididae</taxon>
        <taxon>Notodromas</taxon>
    </lineage>
</organism>
<protein>
    <submittedName>
        <fullName evidence="1">Uncharacterized protein</fullName>
    </submittedName>
</protein>
<evidence type="ECO:0000313" key="2">
    <source>
        <dbReference type="Proteomes" id="UP000678499"/>
    </source>
</evidence>
<evidence type="ECO:0000313" key="1">
    <source>
        <dbReference type="EMBL" id="CAD7275341.1"/>
    </source>
</evidence>
<keyword evidence="2" id="KW-1185">Reference proteome</keyword>
<reference evidence="1" key="1">
    <citation type="submission" date="2020-11" db="EMBL/GenBank/DDBJ databases">
        <authorList>
            <person name="Tran Van P."/>
        </authorList>
    </citation>
    <scope>NUCLEOTIDE SEQUENCE</scope>
</reference>
<name>A0A7R9BHD2_9CRUS</name>
<dbReference type="AlphaFoldDB" id="A0A7R9BHD2"/>
<dbReference type="Proteomes" id="UP000678499">
    <property type="component" value="Unassembled WGS sequence"/>
</dbReference>